<dbReference type="InterPro" id="IPR008912">
    <property type="entry name" value="Uncharacterised_CoxE"/>
</dbReference>
<name>A0A517M4F2_9BACT</name>
<proteinExistence type="predicted"/>
<evidence type="ECO:0000313" key="2">
    <source>
        <dbReference type="Proteomes" id="UP000319557"/>
    </source>
</evidence>
<sequence>MATPKPIAPEQLCRWRLILGASSQDLLNQYGGGDLSLDADQQLMDEALAAIYDQTQEGSESGGKRSAGSGGSSPRLAKWLGDIRTYFSEDVVAVIQQDAIDRKGMRGLLLEPELLKNVQPNVQLVGTLLSLGGQIPERTKETARMVVRAVADKIKLTLEQRIRQAVQGALNRNEHSPIPHANSIDWKWTIGRNLKNYNAQLGRLIPERVYFYSRAQRTNNWTVIVDMDQSGSMADSVVYGAVTGSIFASLPALKTHVVAFDTEVVDLTETCGDDPVDMLFGVQLGGGTDINKSVAYCEQFITEPSETLFILLTDLFEGGNQSQLVRRLGEMVESGVRVLCLLALSDSGTPCFDEALARRLSALGIPCFACTPDRLPELVEGALRGQDLQSLATRIKSGDSH</sequence>
<dbReference type="PANTHER" id="PTHR30634:SF16">
    <property type="entry name" value="OUTER-MEMBRANE LIPOPROTEIN LOLB"/>
    <property type="match status" value="1"/>
</dbReference>
<protein>
    <submittedName>
        <fullName evidence="1">VWA domain containing CoxE-like protein</fullName>
    </submittedName>
</protein>
<reference evidence="1 2" key="1">
    <citation type="submission" date="2019-02" db="EMBL/GenBank/DDBJ databases">
        <title>Deep-cultivation of Planctomycetes and their phenomic and genomic characterization uncovers novel biology.</title>
        <authorList>
            <person name="Wiegand S."/>
            <person name="Jogler M."/>
            <person name="Boedeker C."/>
            <person name="Pinto D."/>
            <person name="Vollmers J."/>
            <person name="Rivas-Marin E."/>
            <person name="Kohn T."/>
            <person name="Peeters S.H."/>
            <person name="Heuer A."/>
            <person name="Rast P."/>
            <person name="Oberbeckmann S."/>
            <person name="Bunk B."/>
            <person name="Jeske O."/>
            <person name="Meyerdierks A."/>
            <person name="Storesund J.E."/>
            <person name="Kallscheuer N."/>
            <person name="Luecker S."/>
            <person name="Lage O.M."/>
            <person name="Pohl T."/>
            <person name="Merkel B.J."/>
            <person name="Hornburger P."/>
            <person name="Mueller R.-W."/>
            <person name="Bruemmer F."/>
            <person name="Labrenz M."/>
            <person name="Spormann A.M."/>
            <person name="Op den Camp H."/>
            <person name="Overmann J."/>
            <person name="Amann R."/>
            <person name="Jetten M.S.M."/>
            <person name="Mascher T."/>
            <person name="Medema M.H."/>
            <person name="Devos D.P."/>
            <person name="Kaster A.-K."/>
            <person name="Ovreas L."/>
            <person name="Rohde M."/>
            <person name="Galperin M.Y."/>
            <person name="Jogler C."/>
        </authorList>
    </citation>
    <scope>NUCLEOTIDE SEQUENCE [LARGE SCALE GENOMIC DNA]</scope>
    <source>
        <strain evidence="1 2">EC9</strain>
    </source>
</reference>
<accession>A0A517M4F2</accession>
<dbReference type="InterPro" id="IPR050458">
    <property type="entry name" value="LolB"/>
</dbReference>
<dbReference type="PANTHER" id="PTHR30634">
    <property type="entry name" value="OUTER MEMBRANE LOLAB LIPOPROTEIN INSERTION APPARATUS"/>
    <property type="match status" value="1"/>
</dbReference>
<dbReference type="InterPro" id="IPR036465">
    <property type="entry name" value="vWFA_dom_sf"/>
</dbReference>
<dbReference type="SUPFAM" id="SSF53300">
    <property type="entry name" value="vWA-like"/>
    <property type="match status" value="1"/>
</dbReference>
<dbReference type="OrthoDB" id="9789979at2"/>
<organism evidence="1 2">
    <name type="scientific">Rosistilla ulvae</name>
    <dbReference type="NCBI Taxonomy" id="1930277"/>
    <lineage>
        <taxon>Bacteria</taxon>
        <taxon>Pseudomonadati</taxon>
        <taxon>Planctomycetota</taxon>
        <taxon>Planctomycetia</taxon>
        <taxon>Pirellulales</taxon>
        <taxon>Pirellulaceae</taxon>
        <taxon>Rosistilla</taxon>
    </lineage>
</organism>
<dbReference type="AlphaFoldDB" id="A0A517M4F2"/>
<dbReference type="Pfam" id="PF05762">
    <property type="entry name" value="VWA_CoxE"/>
    <property type="match status" value="1"/>
</dbReference>
<gene>
    <name evidence="1" type="ORF">EC9_39490</name>
</gene>
<dbReference type="RefSeq" id="WP_145347654.1">
    <property type="nucleotide sequence ID" value="NZ_CP036261.1"/>
</dbReference>
<dbReference type="EMBL" id="CP036261">
    <property type="protein sequence ID" value="QDS89749.1"/>
    <property type="molecule type" value="Genomic_DNA"/>
</dbReference>
<keyword evidence="2" id="KW-1185">Reference proteome</keyword>
<dbReference type="Proteomes" id="UP000319557">
    <property type="component" value="Chromosome"/>
</dbReference>
<dbReference type="KEGG" id="ruv:EC9_39490"/>
<evidence type="ECO:0000313" key="1">
    <source>
        <dbReference type="EMBL" id="QDS89749.1"/>
    </source>
</evidence>